<evidence type="ECO:0000313" key="1">
    <source>
        <dbReference type="EMBL" id="SNZ00314.1"/>
    </source>
</evidence>
<dbReference type="Proteomes" id="UP000219048">
    <property type="component" value="Unassembled WGS sequence"/>
</dbReference>
<sequence length="35" mass="4239">MSIFLDKLSLKIIFAKNLKSNRYYVLDIRISFIFK</sequence>
<proteinExistence type="predicted"/>
<organism evidence="1 2">
    <name type="scientific">Flagellimonas pacifica</name>
    <dbReference type="NCBI Taxonomy" id="1247520"/>
    <lineage>
        <taxon>Bacteria</taxon>
        <taxon>Pseudomonadati</taxon>
        <taxon>Bacteroidota</taxon>
        <taxon>Flavobacteriia</taxon>
        <taxon>Flavobacteriales</taxon>
        <taxon>Flavobacteriaceae</taxon>
        <taxon>Flagellimonas</taxon>
    </lineage>
</organism>
<evidence type="ECO:0000313" key="2">
    <source>
        <dbReference type="Proteomes" id="UP000219048"/>
    </source>
</evidence>
<accession>A0A285MT02</accession>
<protein>
    <submittedName>
        <fullName evidence="1">Uncharacterized protein</fullName>
    </submittedName>
</protein>
<gene>
    <name evidence="1" type="ORF">SAMN06265377_2134</name>
</gene>
<name>A0A285MT02_9FLAO</name>
<reference evidence="2" key="1">
    <citation type="submission" date="2017-09" db="EMBL/GenBank/DDBJ databases">
        <authorList>
            <person name="Varghese N."/>
            <person name="Submissions S."/>
        </authorList>
    </citation>
    <scope>NUCLEOTIDE SEQUENCE [LARGE SCALE GENOMIC DNA]</scope>
    <source>
        <strain evidence="2">DSM 25885</strain>
    </source>
</reference>
<dbReference type="EMBL" id="OBEH01000003">
    <property type="protein sequence ID" value="SNZ00314.1"/>
    <property type="molecule type" value="Genomic_DNA"/>
</dbReference>
<dbReference type="AlphaFoldDB" id="A0A285MT02"/>
<keyword evidence="2" id="KW-1185">Reference proteome</keyword>